<evidence type="ECO:0000256" key="1">
    <source>
        <dbReference type="SAM" id="MobiDB-lite"/>
    </source>
</evidence>
<evidence type="ECO:0000313" key="3">
    <source>
        <dbReference type="EMBL" id="KAL3850427.1"/>
    </source>
</evidence>
<dbReference type="Pfam" id="PF00226">
    <property type="entry name" value="DnaJ"/>
    <property type="match status" value="1"/>
</dbReference>
<dbReference type="PRINTS" id="PR00625">
    <property type="entry name" value="JDOMAIN"/>
</dbReference>
<dbReference type="SUPFAM" id="SSF46565">
    <property type="entry name" value="Chaperone J-domain"/>
    <property type="match status" value="1"/>
</dbReference>
<dbReference type="CDD" id="cd06257">
    <property type="entry name" value="DnaJ"/>
    <property type="match status" value="1"/>
</dbReference>
<name>A0ABD3ULN6_9LAMI</name>
<dbReference type="InterPro" id="IPR001623">
    <property type="entry name" value="DnaJ_domain"/>
</dbReference>
<dbReference type="PANTHER" id="PTHR45090">
    <property type="entry name" value="CHAPERONE PROTEIN DNAJ 20 CHLOROPLASTIC"/>
    <property type="match status" value="1"/>
</dbReference>
<sequence length="208" mass="24009">MNTRVVSGTEPATLYIHNYQTTKKTTSSSENMSTLSFSSNLTIRSRISIGNPSGPKRTRPAARIQAFYSPASAETTETLYEVLGITDIAGTFSDIKKAYKQMARKYHPDVSPPDRVDEYTRRFIIVHEAYETLSNPKTRALYDEDLAGGLRYAFSDKRSNHYDGRMKETEEWKMKWECQLNELKQRENADNDSRQKMSWGARMRKQRL</sequence>
<keyword evidence="4" id="KW-1185">Reference proteome</keyword>
<dbReference type="PROSITE" id="PS50076">
    <property type="entry name" value="DNAJ_2"/>
    <property type="match status" value="1"/>
</dbReference>
<dbReference type="SMART" id="SM00271">
    <property type="entry name" value="DnaJ"/>
    <property type="match status" value="1"/>
</dbReference>
<proteinExistence type="predicted"/>
<dbReference type="PANTHER" id="PTHR45090:SF4">
    <property type="entry name" value="J DOMAIN-CONTAINING PROTEIN"/>
    <property type="match status" value="1"/>
</dbReference>
<dbReference type="InterPro" id="IPR053232">
    <property type="entry name" value="DnaJ_C/III_chloroplastic"/>
</dbReference>
<dbReference type="AlphaFoldDB" id="A0ABD3ULN6"/>
<evidence type="ECO:0000259" key="2">
    <source>
        <dbReference type="PROSITE" id="PS50076"/>
    </source>
</evidence>
<feature type="region of interest" description="Disordered" evidence="1">
    <location>
        <begin position="187"/>
        <end position="208"/>
    </location>
</feature>
<protein>
    <recommendedName>
        <fullName evidence="2">J domain-containing protein</fullName>
    </recommendedName>
</protein>
<reference evidence="3 4" key="1">
    <citation type="submission" date="2024-12" db="EMBL/GenBank/DDBJ databases">
        <title>The unique morphological basis and parallel evolutionary history of personate flowers in Penstemon.</title>
        <authorList>
            <person name="Depatie T.H."/>
            <person name="Wessinger C.A."/>
        </authorList>
    </citation>
    <scope>NUCLEOTIDE SEQUENCE [LARGE SCALE GENOMIC DNA]</scope>
    <source>
        <strain evidence="3">WTNN_2</strain>
        <tissue evidence="3">Leaf</tissue>
    </source>
</reference>
<dbReference type="PROSITE" id="PS00636">
    <property type="entry name" value="DNAJ_1"/>
    <property type="match status" value="1"/>
</dbReference>
<feature type="domain" description="J" evidence="2">
    <location>
        <begin position="78"/>
        <end position="146"/>
    </location>
</feature>
<dbReference type="InterPro" id="IPR018253">
    <property type="entry name" value="DnaJ_domain_CS"/>
</dbReference>
<comment type="caution">
    <text evidence="3">The sequence shown here is derived from an EMBL/GenBank/DDBJ whole genome shotgun (WGS) entry which is preliminary data.</text>
</comment>
<dbReference type="InterPro" id="IPR036869">
    <property type="entry name" value="J_dom_sf"/>
</dbReference>
<organism evidence="3 4">
    <name type="scientific">Penstemon smallii</name>
    <dbReference type="NCBI Taxonomy" id="265156"/>
    <lineage>
        <taxon>Eukaryota</taxon>
        <taxon>Viridiplantae</taxon>
        <taxon>Streptophyta</taxon>
        <taxon>Embryophyta</taxon>
        <taxon>Tracheophyta</taxon>
        <taxon>Spermatophyta</taxon>
        <taxon>Magnoliopsida</taxon>
        <taxon>eudicotyledons</taxon>
        <taxon>Gunneridae</taxon>
        <taxon>Pentapetalae</taxon>
        <taxon>asterids</taxon>
        <taxon>lamiids</taxon>
        <taxon>Lamiales</taxon>
        <taxon>Plantaginaceae</taxon>
        <taxon>Cheloneae</taxon>
        <taxon>Penstemon</taxon>
    </lineage>
</organism>
<dbReference type="EMBL" id="JBJXBP010000001">
    <property type="protein sequence ID" value="KAL3850427.1"/>
    <property type="molecule type" value="Genomic_DNA"/>
</dbReference>
<dbReference type="Proteomes" id="UP001634393">
    <property type="component" value="Unassembled WGS sequence"/>
</dbReference>
<gene>
    <name evidence="3" type="ORF">ACJIZ3_012309</name>
</gene>
<accession>A0ABD3ULN6</accession>
<dbReference type="Gene3D" id="1.10.287.110">
    <property type="entry name" value="DnaJ domain"/>
    <property type="match status" value="1"/>
</dbReference>
<evidence type="ECO:0000313" key="4">
    <source>
        <dbReference type="Proteomes" id="UP001634393"/>
    </source>
</evidence>